<dbReference type="InParanoid" id="A0A077ZYM1"/>
<dbReference type="Pfam" id="PF00134">
    <property type="entry name" value="Cyclin_N"/>
    <property type="match status" value="1"/>
</dbReference>
<evidence type="ECO:0000313" key="3">
    <source>
        <dbReference type="Proteomes" id="UP000039865"/>
    </source>
</evidence>
<dbReference type="SUPFAM" id="SSF47954">
    <property type="entry name" value="Cyclin-like"/>
    <property type="match status" value="2"/>
</dbReference>
<dbReference type="InterPro" id="IPR036915">
    <property type="entry name" value="Cyclin-like_sf"/>
</dbReference>
<feature type="domain" description="Cyclin N-terminal" evidence="1">
    <location>
        <begin position="109"/>
        <end position="246"/>
    </location>
</feature>
<evidence type="ECO:0000313" key="2">
    <source>
        <dbReference type="EMBL" id="CDW74712.1"/>
    </source>
</evidence>
<organism evidence="2 3">
    <name type="scientific">Stylonychia lemnae</name>
    <name type="common">Ciliate</name>
    <dbReference type="NCBI Taxonomy" id="5949"/>
    <lineage>
        <taxon>Eukaryota</taxon>
        <taxon>Sar</taxon>
        <taxon>Alveolata</taxon>
        <taxon>Ciliophora</taxon>
        <taxon>Intramacronucleata</taxon>
        <taxon>Spirotrichea</taxon>
        <taxon>Stichotrichia</taxon>
        <taxon>Sporadotrichida</taxon>
        <taxon>Oxytrichidae</taxon>
        <taxon>Stylonychinae</taxon>
        <taxon>Stylonychia</taxon>
    </lineage>
</organism>
<gene>
    <name evidence="2" type="primary">Contig7318.g7817</name>
    <name evidence="2" type="ORF">STYLEM_3694</name>
</gene>
<name>A0A077ZYM1_STYLE</name>
<dbReference type="InterPro" id="IPR039361">
    <property type="entry name" value="Cyclin"/>
</dbReference>
<keyword evidence="3" id="KW-1185">Reference proteome</keyword>
<accession>A0A077ZYM1</accession>
<dbReference type="AlphaFoldDB" id="A0A077ZYM1"/>
<dbReference type="InterPro" id="IPR006671">
    <property type="entry name" value="Cyclin_N"/>
</dbReference>
<dbReference type="PANTHER" id="PTHR10177">
    <property type="entry name" value="CYCLINS"/>
    <property type="match status" value="1"/>
</dbReference>
<protein>
    <recommendedName>
        <fullName evidence="1">Cyclin N-terminal domain-containing protein</fullName>
    </recommendedName>
</protein>
<sequence length="379" mass="44265">MPISLCIKQTVLETQQILENTQKQTAMRKMIDLSRHSFYLVPNPLHKSSQKTKAIQKYQQNYTQLAKIKCKNHQCKLNKLRKFKMIQKIHHQKELALSDSYLSRSIYDQCNKQSQLENSQQRKLDSLKSQIFHIFNLYLRLKKTFNFTLNTIFHAIILFKRFLHQVTLSETKENESFDFNLRDQNQLRLVALTILCLASKYQERVAFKVSELANKIGLLQSVSPATPVDFRLFEFKILAVLDFNLTIVNFYDLIRKMQNQLSQLRILSENQSSKLLDISLHLCLLNLISCTCLNIQFSPQEIAASAVYMAIKLMEKKHPEIRIINRETFNLILQESDCINEQNVLQSAGIILQTFQGALVEFCQYQEIIKEHQSIVSTI</sequence>
<dbReference type="EMBL" id="CCKQ01003582">
    <property type="protein sequence ID" value="CDW74712.1"/>
    <property type="molecule type" value="Genomic_DNA"/>
</dbReference>
<evidence type="ECO:0000259" key="1">
    <source>
        <dbReference type="Pfam" id="PF00134"/>
    </source>
</evidence>
<dbReference type="Gene3D" id="1.10.472.10">
    <property type="entry name" value="Cyclin-like"/>
    <property type="match status" value="2"/>
</dbReference>
<reference evidence="2 3" key="1">
    <citation type="submission" date="2014-06" db="EMBL/GenBank/DDBJ databases">
        <authorList>
            <person name="Swart Estienne"/>
        </authorList>
    </citation>
    <scope>NUCLEOTIDE SEQUENCE [LARGE SCALE GENOMIC DNA]</scope>
    <source>
        <strain evidence="2 3">130c</strain>
    </source>
</reference>
<dbReference type="Proteomes" id="UP000039865">
    <property type="component" value="Unassembled WGS sequence"/>
</dbReference>
<proteinExistence type="predicted"/>